<evidence type="ECO:0000313" key="2">
    <source>
        <dbReference type="RefSeq" id="XP_052112831.1"/>
    </source>
</evidence>
<reference evidence="2" key="2">
    <citation type="submission" date="2025-08" db="UniProtKB">
        <authorList>
            <consortium name="RefSeq"/>
        </authorList>
    </citation>
    <scope>IDENTIFICATION</scope>
    <source>
        <tissue evidence="2">Whole plant</tissue>
    </source>
</reference>
<accession>A0A9C6WK87</accession>
<name>A0A9C6WK87_ARADU</name>
<organism evidence="1 2">
    <name type="scientific">Arachis duranensis</name>
    <name type="common">Wild peanut</name>
    <dbReference type="NCBI Taxonomy" id="130453"/>
    <lineage>
        <taxon>Eukaryota</taxon>
        <taxon>Viridiplantae</taxon>
        <taxon>Streptophyta</taxon>
        <taxon>Embryophyta</taxon>
        <taxon>Tracheophyta</taxon>
        <taxon>Spermatophyta</taxon>
        <taxon>Magnoliopsida</taxon>
        <taxon>eudicotyledons</taxon>
        <taxon>Gunneridae</taxon>
        <taxon>Pentapetalae</taxon>
        <taxon>rosids</taxon>
        <taxon>fabids</taxon>
        <taxon>Fabales</taxon>
        <taxon>Fabaceae</taxon>
        <taxon>Papilionoideae</taxon>
        <taxon>50 kb inversion clade</taxon>
        <taxon>dalbergioids sensu lato</taxon>
        <taxon>Dalbergieae</taxon>
        <taxon>Pterocarpus clade</taxon>
        <taxon>Arachis</taxon>
    </lineage>
</organism>
<dbReference type="GeneID" id="127744720"/>
<dbReference type="RefSeq" id="XP_052112831.1">
    <property type="nucleotide sequence ID" value="XM_052256871.1"/>
</dbReference>
<evidence type="ECO:0000313" key="1">
    <source>
        <dbReference type="Proteomes" id="UP000515211"/>
    </source>
</evidence>
<protein>
    <submittedName>
        <fullName evidence="2">Uncharacterized protein LOC127744720</fullName>
    </submittedName>
</protein>
<dbReference type="KEGG" id="adu:127744720"/>
<sequence>MVPPFLATRGMATSLLFLRFRLELESTSCVKGLLLPDVRVVFSICYKLMMKSSMGQVYSIPLKDTAHMGNSSIFVYKSRTEIEAADKQRRECSNVGVRIGAII</sequence>
<keyword evidence="1" id="KW-1185">Reference proteome</keyword>
<proteinExistence type="predicted"/>
<reference evidence="1" key="1">
    <citation type="journal article" date="2016" name="Nat. Genet.">
        <title>The genome sequences of Arachis duranensis and Arachis ipaensis, the diploid ancestors of cultivated peanut.</title>
        <authorList>
            <person name="Bertioli D.J."/>
            <person name="Cannon S.B."/>
            <person name="Froenicke L."/>
            <person name="Huang G."/>
            <person name="Farmer A.D."/>
            <person name="Cannon E.K."/>
            <person name="Liu X."/>
            <person name="Gao D."/>
            <person name="Clevenger J."/>
            <person name="Dash S."/>
            <person name="Ren L."/>
            <person name="Moretzsohn M.C."/>
            <person name="Shirasawa K."/>
            <person name="Huang W."/>
            <person name="Vidigal B."/>
            <person name="Abernathy B."/>
            <person name="Chu Y."/>
            <person name="Niederhuth C.E."/>
            <person name="Umale P."/>
            <person name="Araujo A.C."/>
            <person name="Kozik A."/>
            <person name="Kim K.D."/>
            <person name="Burow M.D."/>
            <person name="Varshney R.K."/>
            <person name="Wang X."/>
            <person name="Zhang X."/>
            <person name="Barkley N."/>
            <person name="Guimaraes P.M."/>
            <person name="Isobe S."/>
            <person name="Guo B."/>
            <person name="Liao B."/>
            <person name="Stalker H.T."/>
            <person name="Schmitz R.J."/>
            <person name="Scheffler B.E."/>
            <person name="Leal-Bertioli S.C."/>
            <person name="Xun X."/>
            <person name="Jackson S.A."/>
            <person name="Michelmore R."/>
            <person name="Ozias-Akins P."/>
        </authorList>
    </citation>
    <scope>NUCLEOTIDE SEQUENCE [LARGE SCALE GENOMIC DNA]</scope>
    <source>
        <strain evidence="1">cv. V14167</strain>
    </source>
</reference>
<gene>
    <name evidence="2" type="primary">LOC127744720</name>
</gene>
<dbReference type="Proteomes" id="UP000515211">
    <property type="component" value="Chromosome 2"/>
</dbReference>
<dbReference type="AlphaFoldDB" id="A0A9C6WK87"/>